<dbReference type="Proteomes" id="UP000191094">
    <property type="component" value="Unassembled WGS sequence"/>
</dbReference>
<proteinExistence type="predicted"/>
<dbReference type="STRING" id="90241.B0682_03460"/>
<sequence length="278" mass="32752">MLKIFLINLDSRPDRLAYVSKQLDELGLDFIRISAVVGKDLNLEEQQLFDKRGFILEQKKELVLGEIGCAMSHRLIWQKMLDENIDHALILEDDVNIDEYLVDFLKKTIHYQEFDFLNLSFTKPYELNEQALHFLQQNGITERPKLWQSRKIWKKIESKNGFRIFKLYFFKKFTLCECDFAPSLGSGYIISKLGAEHFLQASDVMTFPIDLTWRFSAGLLRQGFVSNVLIEQCLDTDIKGRYVGYKLTPLQKLQRIFKKSRFLKRRIAVLKMYGLEKM</sequence>
<gene>
    <name evidence="2" type="ORF">B0682_03460</name>
</gene>
<dbReference type="EMBL" id="MUYT01000004">
    <property type="protein sequence ID" value="OOS21709.1"/>
    <property type="molecule type" value="Genomic_DNA"/>
</dbReference>
<name>A0A1T0CHF0_9GAMM</name>
<dbReference type="RefSeq" id="WP_078306680.1">
    <property type="nucleotide sequence ID" value="NZ_CP147511.1"/>
</dbReference>
<evidence type="ECO:0000313" key="2">
    <source>
        <dbReference type="EMBL" id="OOS21709.1"/>
    </source>
</evidence>
<dbReference type="CDD" id="cd06532">
    <property type="entry name" value="Glyco_transf_25"/>
    <property type="match status" value="1"/>
</dbReference>
<dbReference type="OrthoDB" id="9816113at2"/>
<feature type="domain" description="Glycosyl transferase family 25" evidence="1">
    <location>
        <begin position="1"/>
        <end position="212"/>
    </location>
</feature>
<comment type="caution">
    <text evidence="2">The sequence shown here is derived from an EMBL/GenBank/DDBJ whole genome shotgun (WGS) entry which is preliminary data.</text>
</comment>
<dbReference type="InterPro" id="IPR002654">
    <property type="entry name" value="Glyco_trans_25"/>
</dbReference>
<reference evidence="2 3" key="1">
    <citation type="submission" date="2017-02" db="EMBL/GenBank/DDBJ databases">
        <title>Draft genome sequence of Moraxella lincolnii CCUG 9405T type strain.</title>
        <authorList>
            <person name="Salva-Serra F."/>
            <person name="Engstrom-Jakobsson H."/>
            <person name="Thorell K."/>
            <person name="Jaen-Luchoro D."/>
            <person name="Gonzales-Siles L."/>
            <person name="Karlsson R."/>
            <person name="Yazdan S."/>
            <person name="Boulund F."/>
            <person name="Johnning A."/>
            <person name="Engstrand L."/>
            <person name="Kristiansson E."/>
            <person name="Moore E."/>
        </authorList>
    </citation>
    <scope>NUCLEOTIDE SEQUENCE [LARGE SCALE GENOMIC DNA]</scope>
    <source>
        <strain evidence="2 3">CCUG 9405</strain>
    </source>
</reference>
<evidence type="ECO:0000259" key="1">
    <source>
        <dbReference type="Pfam" id="PF01755"/>
    </source>
</evidence>
<protein>
    <recommendedName>
        <fullName evidence="1">Glycosyl transferase family 25 domain-containing protein</fullName>
    </recommendedName>
</protein>
<keyword evidence="3" id="KW-1185">Reference proteome</keyword>
<organism evidence="2 3">
    <name type="scientific">Lwoffella lincolnii</name>
    <dbReference type="NCBI Taxonomy" id="90241"/>
    <lineage>
        <taxon>Bacteria</taxon>
        <taxon>Pseudomonadati</taxon>
        <taxon>Pseudomonadota</taxon>
        <taxon>Gammaproteobacteria</taxon>
        <taxon>Moraxellales</taxon>
        <taxon>Moraxellaceae</taxon>
        <taxon>Lwoffella</taxon>
    </lineage>
</organism>
<dbReference type="AlphaFoldDB" id="A0A1T0CHF0"/>
<accession>A0A1T0CHF0</accession>
<dbReference type="Pfam" id="PF01755">
    <property type="entry name" value="Glyco_transf_25"/>
    <property type="match status" value="1"/>
</dbReference>
<evidence type="ECO:0000313" key="3">
    <source>
        <dbReference type="Proteomes" id="UP000191094"/>
    </source>
</evidence>